<gene>
    <name evidence="10" type="primary">yngJ</name>
    <name evidence="10" type="ordered locus">TMO_3265</name>
</gene>
<keyword evidence="4 6" id="KW-0274">FAD</keyword>
<dbReference type="Gene3D" id="1.10.540.10">
    <property type="entry name" value="Acyl-CoA dehydrogenase/oxidase, N-terminal domain"/>
    <property type="match status" value="1"/>
</dbReference>
<dbReference type="GO" id="GO:0016627">
    <property type="term" value="F:oxidoreductase activity, acting on the CH-CH group of donors"/>
    <property type="evidence" value="ECO:0007669"/>
    <property type="project" value="InterPro"/>
</dbReference>
<dbReference type="InterPro" id="IPR013786">
    <property type="entry name" value="AcylCoA_DH/ox_N"/>
</dbReference>
<feature type="domain" description="Acyl-CoA oxidase/dehydrogenase middle" evidence="8">
    <location>
        <begin position="128"/>
        <end position="226"/>
    </location>
</feature>
<dbReference type="PANTHER" id="PTHR43292:SF3">
    <property type="entry name" value="ACYL-COA DEHYDROGENASE FADE29"/>
    <property type="match status" value="1"/>
</dbReference>
<evidence type="ECO:0000256" key="6">
    <source>
        <dbReference type="RuleBase" id="RU362125"/>
    </source>
</evidence>
<dbReference type="InterPro" id="IPR006091">
    <property type="entry name" value="Acyl-CoA_Oxase/DH_mid-dom"/>
</dbReference>
<dbReference type="GO" id="GO:0050660">
    <property type="term" value="F:flavin adenine dinucleotide binding"/>
    <property type="evidence" value="ECO:0007669"/>
    <property type="project" value="InterPro"/>
</dbReference>
<dbReference type="InterPro" id="IPR009075">
    <property type="entry name" value="AcylCo_DH/oxidase_C"/>
</dbReference>
<keyword evidence="5 6" id="KW-0560">Oxidoreductase</keyword>
<organism evidence="10 11">
    <name type="scientific">Tistrella mobilis (strain KA081020-065)</name>
    <dbReference type="NCBI Taxonomy" id="1110502"/>
    <lineage>
        <taxon>Bacteria</taxon>
        <taxon>Pseudomonadati</taxon>
        <taxon>Pseudomonadota</taxon>
        <taxon>Alphaproteobacteria</taxon>
        <taxon>Geminicoccales</taxon>
        <taxon>Geminicoccaceae</taxon>
        <taxon>Tistrella</taxon>
    </lineage>
</organism>
<dbReference type="InterPro" id="IPR046373">
    <property type="entry name" value="Acyl-CoA_Oxase/DH_mid-dom_sf"/>
</dbReference>
<dbReference type="Gene3D" id="1.20.140.10">
    <property type="entry name" value="Butyryl-CoA Dehydrogenase, subunit A, domain 3"/>
    <property type="match status" value="1"/>
</dbReference>
<dbReference type="InterPro" id="IPR037069">
    <property type="entry name" value="AcylCoA_DH/ox_N_sf"/>
</dbReference>
<dbReference type="PANTHER" id="PTHR43292">
    <property type="entry name" value="ACYL-COA DEHYDROGENASE"/>
    <property type="match status" value="1"/>
</dbReference>
<dbReference type="PATRIC" id="fig|1110502.3.peg.3347"/>
<dbReference type="InterPro" id="IPR036250">
    <property type="entry name" value="AcylCo_DH-like_C"/>
</dbReference>
<evidence type="ECO:0000259" key="9">
    <source>
        <dbReference type="Pfam" id="PF02771"/>
    </source>
</evidence>
<dbReference type="Pfam" id="PF02771">
    <property type="entry name" value="Acyl-CoA_dh_N"/>
    <property type="match status" value="1"/>
</dbReference>
<evidence type="ECO:0000313" key="11">
    <source>
        <dbReference type="Proteomes" id="UP000005258"/>
    </source>
</evidence>
<keyword evidence="11" id="KW-1185">Reference proteome</keyword>
<keyword evidence="3 6" id="KW-0285">Flavoprotein</keyword>
<dbReference type="Proteomes" id="UP000005258">
    <property type="component" value="Chromosome"/>
</dbReference>
<feature type="domain" description="Acyl-CoA dehydrogenase/oxidase N-terminal" evidence="9">
    <location>
        <begin position="6"/>
        <end position="124"/>
    </location>
</feature>
<evidence type="ECO:0000259" key="7">
    <source>
        <dbReference type="Pfam" id="PF00441"/>
    </source>
</evidence>
<dbReference type="eggNOG" id="COG1960">
    <property type="taxonomic scope" value="Bacteria"/>
</dbReference>
<dbReference type="Pfam" id="PF02770">
    <property type="entry name" value="Acyl-CoA_dh_M"/>
    <property type="match status" value="1"/>
</dbReference>
<name>I3TQR5_TISMK</name>
<dbReference type="AlphaFoldDB" id="I3TQR5"/>
<dbReference type="STRING" id="1110502.TMO_3265"/>
<dbReference type="HOGENOM" id="CLU_018204_9_0_5"/>
<dbReference type="Pfam" id="PF00441">
    <property type="entry name" value="Acyl-CoA_dh_1"/>
    <property type="match status" value="1"/>
</dbReference>
<evidence type="ECO:0000256" key="2">
    <source>
        <dbReference type="ARBA" id="ARBA00009347"/>
    </source>
</evidence>
<protein>
    <submittedName>
        <fullName evidence="10">Acyl-CoA dehydrogenase yngJ</fullName>
    </submittedName>
</protein>
<evidence type="ECO:0000256" key="4">
    <source>
        <dbReference type="ARBA" id="ARBA00022827"/>
    </source>
</evidence>
<proteinExistence type="inferred from homology"/>
<dbReference type="InterPro" id="IPR052161">
    <property type="entry name" value="Mycobact_Acyl-CoA_DH"/>
</dbReference>
<dbReference type="RefSeq" id="WP_014746780.1">
    <property type="nucleotide sequence ID" value="NC_017956.1"/>
</dbReference>
<dbReference type="InterPro" id="IPR009100">
    <property type="entry name" value="AcylCoA_DH/oxidase_NM_dom_sf"/>
</dbReference>
<accession>I3TQR5</accession>
<dbReference type="SUPFAM" id="SSF47203">
    <property type="entry name" value="Acyl-CoA dehydrogenase C-terminal domain-like"/>
    <property type="match status" value="1"/>
</dbReference>
<comment type="cofactor">
    <cofactor evidence="1 6">
        <name>FAD</name>
        <dbReference type="ChEBI" id="CHEBI:57692"/>
    </cofactor>
</comment>
<evidence type="ECO:0000256" key="5">
    <source>
        <dbReference type="ARBA" id="ARBA00023002"/>
    </source>
</evidence>
<feature type="domain" description="Acyl-CoA dehydrogenase/oxidase C-terminal" evidence="7">
    <location>
        <begin position="238"/>
        <end position="384"/>
    </location>
</feature>
<evidence type="ECO:0000256" key="3">
    <source>
        <dbReference type="ARBA" id="ARBA00022630"/>
    </source>
</evidence>
<reference evidence="10 11" key="1">
    <citation type="journal article" date="2012" name="J. Am. Chem. Soc.">
        <title>Bacterial biosynthesis and maturation of the didemnin anti-cancer agents.</title>
        <authorList>
            <person name="Xu Y."/>
            <person name="Kersten R.D."/>
            <person name="Nam S.J."/>
            <person name="Lu L."/>
            <person name="Al-Suwailem A.M."/>
            <person name="Zheng H."/>
            <person name="Fenical W."/>
            <person name="Dorrestein P.C."/>
            <person name="Moore B.S."/>
            <person name="Qian P.Y."/>
        </authorList>
    </citation>
    <scope>NUCLEOTIDE SEQUENCE [LARGE SCALE GENOMIC DNA]</scope>
    <source>
        <strain evidence="10 11">KA081020-065</strain>
    </source>
</reference>
<dbReference type="GO" id="GO:0005886">
    <property type="term" value="C:plasma membrane"/>
    <property type="evidence" value="ECO:0007669"/>
    <property type="project" value="TreeGrafter"/>
</dbReference>
<dbReference type="KEGG" id="tmo:TMO_3265"/>
<sequence length="393" mass="42717">MNFNWTEEDRAYRARIRDFLRRELPADWHSIARHGPGSREQTAFSLEFCAKLAAEGLLVPHWPREWGGENRPTWEHFILGEEMWAAGEPRGAQYMNVNWIGPTLMRYGTPEQQQRYLPEMAAGQAIWCQGFSEPGAGSDLAALRTRAERDGDDYVINGTKIWTSYAALADHCFLLARVGSGEAGSGSDRAGIAIFLVPMSTAGIQVRAIPSLIGHGDIHETFFTDVRIPATARLGAEGEGWSIIAYALANERVGIPRYQLSARVLDGMVADLAARGRFDDPVIRSRAGAAFAACEAARMLVYRVVDQRARGAAPGPESNIARVAVIAADHAVTDFGLDFLPHSFSGDGVSTGGDPDLLAHHERAIVAGIAAGAAEIQLGLIARRHLDLPREAP</sequence>
<evidence type="ECO:0000313" key="10">
    <source>
        <dbReference type="EMBL" id="AFK55103.1"/>
    </source>
</evidence>
<dbReference type="Gene3D" id="2.40.110.10">
    <property type="entry name" value="Butyryl-CoA Dehydrogenase, subunit A, domain 2"/>
    <property type="match status" value="1"/>
</dbReference>
<evidence type="ECO:0000259" key="8">
    <source>
        <dbReference type="Pfam" id="PF02770"/>
    </source>
</evidence>
<dbReference type="SUPFAM" id="SSF56645">
    <property type="entry name" value="Acyl-CoA dehydrogenase NM domain-like"/>
    <property type="match status" value="1"/>
</dbReference>
<dbReference type="EMBL" id="CP003236">
    <property type="protein sequence ID" value="AFK55103.1"/>
    <property type="molecule type" value="Genomic_DNA"/>
</dbReference>
<evidence type="ECO:0000256" key="1">
    <source>
        <dbReference type="ARBA" id="ARBA00001974"/>
    </source>
</evidence>
<comment type="similarity">
    <text evidence="2 6">Belongs to the acyl-CoA dehydrogenase family.</text>
</comment>